<evidence type="ECO:0000256" key="1">
    <source>
        <dbReference type="ARBA" id="ARBA00009319"/>
    </source>
</evidence>
<feature type="region of interest" description="Disordered" evidence="2">
    <location>
        <begin position="251"/>
        <end position="287"/>
    </location>
</feature>
<dbReference type="EMBL" id="JAIWYP010000001">
    <property type="protein sequence ID" value="KAH3877692.1"/>
    <property type="molecule type" value="Genomic_DNA"/>
</dbReference>
<feature type="region of interest" description="Disordered" evidence="2">
    <location>
        <begin position="111"/>
        <end position="135"/>
    </location>
</feature>
<evidence type="ECO:0000313" key="4">
    <source>
        <dbReference type="Proteomes" id="UP000828390"/>
    </source>
</evidence>
<dbReference type="Proteomes" id="UP000828390">
    <property type="component" value="Unassembled WGS sequence"/>
</dbReference>
<organism evidence="3 4">
    <name type="scientific">Dreissena polymorpha</name>
    <name type="common">Zebra mussel</name>
    <name type="synonym">Mytilus polymorpha</name>
    <dbReference type="NCBI Taxonomy" id="45954"/>
    <lineage>
        <taxon>Eukaryota</taxon>
        <taxon>Metazoa</taxon>
        <taxon>Spiralia</taxon>
        <taxon>Lophotrochozoa</taxon>
        <taxon>Mollusca</taxon>
        <taxon>Bivalvia</taxon>
        <taxon>Autobranchia</taxon>
        <taxon>Heteroconchia</taxon>
        <taxon>Euheterodonta</taxon>
        <taxon>Imparidentia</taxon>
        <taxon>Neoheterodontei</taxon>
        <taxon>Myida</taxon>
        <taxon>Dreissenoidea</taxon>
        <taxon>Dreissenidae</taxon>
        <taxon>Dreissena</taxon>
    </lineage>
</organism>
<feature type="compositionally biased region" description="Polar residues" evidence="2">
    <location>
        <begin position="253"/>
        <end position="263"/>
    </location>
</feature>
<dbReference type="PANTHER" id="PTHR32003">
    <property type="entry name" value="PROTEIN FAM199X"/>
    <property type="match status" value="1"/>
</dbReference>
<dbReference type="InterPro" id="IPR029672">
    <property type="entry name" value="FAM199X_fam"/>
</dbReference>
<keyword evidence="4" id="KW-1185">Reference proteome</keyword>
<comment type="similarity">
    <text evidence="1">Belongs to the FAM199 family.</text>
</comment>
<evidence type="ECO:0000256" key="2">
    <source>
        <dbReference type="SAM" id="MobiDB-lite"/>
    </source>
</evidence>
<protein>
    <submittedName>
        <fullName evidence="3">Uncharacterized protein</fullName>
    </submittedName>
</protein>
<dbReference type="Pfam" id="PF15814">
    <property type="entry name" value="FAM199X"/>
    <property type="match status" value="1"/>
</dbReference>
<reference evidence="3" key="2">
    <citation type="submission" date="2020-11" db="EMBL/GenBank/DDBJ databases">
        <authorList>
            <person name="McCartney M.A."/>
            <person name="Auch B."/>
            <person name="Kono T."/>
            <person name="Mallez S."/>
            <person name="Becker A."/>
            <person name="Gohl D.M."/>
            <person name="Silverstein K.A.T."/>
            <person name="Koren S."/>
            <person name="Bechman K.B."/>
            <person name="Herman A."/>
            <person name="Abrahante J.E."/>
            <person name="Garbe J."/>
        </authorList>
    </citation>
    <scope>NUCLEOTIDE SEQUENCE</scope>
    <source>
        <strain evidence="3">Duluth1</strain>
        <tissue evidence="3">Whole animal</tissue>
    </source>
</reference>
<sequence length="320" mass="35876">MNYLHSPWSPDVLLTRDNTWPVADDSDEESLDLWNVGSRLSDEAVNVACSECSSEDMQGEDDVFPVDVQFSHCLNSLESDLNDLIDSTAMVNVGWTDWDISMTCSSNNINNSSSTCSSPTSINSSSSGGGGTLSDWSPSYMPVPEASQAFTCTTLATSCKTKSKSSRHPVCQKWKNMSDNERFKLIDELSLTISHQLEFREQMEIIKIIDPAANLNKHRTEFVIDLYAIDEGKLRRIQDLVNLHCDPSDHLGATNTHNSNTPCKGSKRSKSQDRRPKVARQRTQKEYRQKLKERRSGLFVQEERLAVSTAIMEEEIDVLG</sequence>
<evidence type="ECO:0000313" key="3">
    <source>
        <dbReference type="EMBL" id="KAH3877692.1"/>
    </source>
</evidence>
<dbReference type="AlphaFoldDB" id="A0A9D4MLY1"/>
<accession>A0A9D4MLY1</accession>
<comment type="caution">
    <text evidence="3">The sequence shown here is derived from an EMBL/GenBank/DDBJ whole genome shotgun (WGS) entry which is preliminary data.</text>
</comment>
<feature type="compositionally biased region" description="Low complexity" evidence="2">
    <location>
        <begin position="111"/>
        <end position="126"/>
    </location>
</feature>
<proteinExistence type="inferred from homology"/>
<gene>
    <name evidence="3" type="ORF">DPMN_001568</name>
</gene>
<reference evidence="3" key="1">
    <citation type="journal article" date="2019" name="bioRxiv">
        <title>The Genome of the Zebra Mussel, Dreissena polymorpha: A Resource for Invasive Species Research.</title>
        <authorList>
            <person name="McCartney M.A."/>
            <person name="Auch B."/>
            <person name="Kono T."/>
            <person name="Mallez S."/>
            <person name="Zhang Y."/>
            <person name="Obille A."/>
            <person name="Becker A."/>
            <person name="Abrahante J.E."/>
            <person name="Garbe J."/>
            <person name="Badalamenti J.P."/>
            <person name="Herman A."/>
            <person name="Mangelson H."/>
            <person name="Liachko I."/>
            <person name="Sullivan S."/>
            <person name="Sone E.D."/>
            <person name="Koren S."/>
            <person name="Silverstein K.A.T."/>
            <person name="Beckman K.B."/>
            <person name="Gohl D.M."/>
        </authorList>
    </citation>
    <scope>NUCLEOTIDE SEQUENCE</scope>
    <source>
        <strain evidence="3">Duluth1</strain>
        <tissue evidence="3">Whole animal</tissue>
    </source>
</reference>
<name>A0A9D4MLY1_DREPO</name>
<dbReference type="PANTHER" id="PTHR32003:SF1">
    <property type="entry name" value="PROTEIN FAM199X"/>
    <property type="match status" value="1"/>
</dbReference>